<dbReference type="RefSeq" id="WP_134826839.1">
    <property type="nucleotide sequence ID" value="NZ_SPDQ01000015.1"/>
</dbReference>
<comment type="caution">
    <text evidence="1">The sequence shown here is derived from an EMBL/GenBank/DDBJ whole genome shotgun (WGS) entry which is preliminary data.</text>
</comment>
<name>A0A4Y8VH74_9PSED</name>
<dbReference type="AlphaFoldDB" id="A0A4Y8VH74"/>
<accession>A0A4Y8VH74</accession>
<proteinExistence type="predicted"/>
<reference evidence="1 2" key="1">
    <citation type="submission" date="2019-03" db="EMBL/GenBank/DDBJ databases">
        <title>Draft genome sequence of humic substances-degrading Pseudomonas kribbensis CHA-19 from forest soil.</title>
        <authorList>
            <person name="Kim D."/>
        </authorList>
    </citation>
    <scope>NUCLEOTIDE SEQUENCE [LARGE SCALE GENOMIC DNA]</scope>
    <source>
        <strain evidence="1 2">CHA-19</strain>
    </source>
</reference>
<protein>
    <submittedName>
        <fullName evidence="1">Uncharacterized protein</fullName>
    </submittedName>
</protein>
<evidence type="ECO:0000313" key="2">
    <source>
        <dbReference type="Proteomes" id="UP000297555"/>
    </source>
</evidence>
<gene>
    <name evidence="1" type="ORF">E4J90_14250</name>
</gene>
<dbReference type="OrthoDB" id="9841677at2"/>
<evidence type="ECO:0000313" key="1">
    <source>
        <dbReference type="EMBL" id="TFH79837.1"/>
    </source>
</evidence>
<sequence length="253" mass="28679">MNFLNFFKRRKSAKSITETLPESEYTFPGNREQSRQDSAQSDITYSDTNQSLMRIWNEIGATLTTVEADTIFYSGIRSNSPIFNINELLATRGHLWLSQSASYAGEYCYTHSTPYSILAKFRVKKKMPVLEFPKSFHPADAFLEYVETASGFEVDYSSPAKFKWLENALPDHHINCYFRDIVGNGNFEIDPAGHARRAIKNELGALTGEILELFIADLDYIELLDLYTPPATKPEFLNLIGSDRANAANVLFT</sequence>
<dbReference type="EMBL" id="SPDQ01000015">
    <property type="protein sequence ID" value="TFH79837.1"/>
    <property type="molecule type" value="Genomic_DNA"/>
</dbReference>
<organism evidence="1 2">
    <name type="scientific">Pseudomonas kribbensis</name>
    <dbReference type="NCBI Taxonomy" id="1628086"/>
    <lineage>
        <taxon>Bacteria</taxon>
        <taxon>Pseudomonadati</taxon>
        <taxon>Pseudomonadota</taxon>
        <taxon>Gammaproteobacteria</taxon>
        <taxon>Pseudomonadales</taxon>
        <taxon>Pseudomonadaceae</taxon>
        <taxon>Pseudomonas</taxon>
    </lineage>
</organism>
<dbReference type="Proteomes" id="UP000297555">
    <property type="component" value="Unassembled WGS sequence"/>
</dbReference>